<dbReference type="NCBIfam" id="TIGR00042">
    <property type="entry name" value="RdgB/HAM1 family non-canonical purine NTP pyrophosphatase"/>
    <property type="match status" value="1"/>
</dbReference>
<evidence type="ECO:0000313" key="15">
    <source>
        <dbReference type="EMBL" id="KXT04861.1"/>
    </source>
</evidence>
<dbReference type="GO" id="GO:0005634">
    <property type="term" value="C:nucleus"/>
    <property type="evidence" value="ECO:0007669"/>
    <property type="project" value="UniProtKB-SubCell"/>
</dbReference>
<evidence type="ECO:0000256" key="8">
    <source>
        <dbReference type="ARBA" id="ARBA00023211"/>
    </source>
</evidence>
<dbReference type="AlphaFoldDB" id="A0A139HQV5"/>
<keyword evidence="13" id="KW-0539">Nucleus</keyword>
<dbReference type="EMBL" id="LFZN01000017">
    <property type="protein sequence ID" value="KXT04861.1"/>
    <property type="molecule type" value="Genomic_DNA"/>
</dbReference>
<evidence type="ECO:0000256" key="11">
    <source>
        <dbReference type="ARBA" id="ARBA00093255"/>
    </source>
</evidence>
<dbReference type="EC" id="3.6.1.66" evidence="13"/>
<dbReference type="FunFam" id="3.90.950.10:FF:000003">
    <property type="entry name" value="Inosine triphosphate pyrophosphatase"/>
    <property type="match status" value="1"/>
</dbReference>
<keyword evidence="7 13" id="KW-0546">Nucleotide metabolism</keyword>
<dbReference type="InterPro" id="IPR029001">
    <property type="entry name" value="ITPase-like_fam"/>
</dbReference>
<organism evidence="15 16">
    <name type="scientific">Pseudocercospora eumusae</name>
    <dbReference type="NCBI Taxonomy" id="321146"/>
    <lineage>
        <taxon>Eukaryota</taxon>
        <taxon>Fungi</taxon>
        <taxon>Dikarya</taxon>
        <taxon>Ascomycota</taxon>
        <taxon>Pezizomycotina</taxon>
        <taxon>Dothideomycetes</taxon>
        <taxon>Dothideomycetidae</taxon>
        <taxon>Mycosphaerellales</taxon>
        <taxon>Mycosphaerellaceae</taxon>
        <taxon>Pseudocercospora</taxon>
    </lineage>
</organism>
<keyword evidence="6 13" id="KW-0460">Magnesium</keyword>
<evidence type="ECO:0000256" key="10">
    <source>
        <dbReference type="ARBA" id="ARBA00093218"/>
    </source>
</evidence>
<dbReference type="GO" id="GO:0035870">
    <property type="term" value="F:dITP diphosphatase activity"/>
    <property type="evidence" value="ECO:0007669"/>
    <property type="project" value="UniProtKB-UniRule"/>
</dbReference>
<accession>A0A139HQV5</accession>
<comment type="catalytic activity">
    <reaction evidence="11">
        <text>dITP + H2O = dIMP + diphosphate + H(+)</text>
        <dbReference type="Rhea" id="RHEA:28342"/>
        <dbReference type="ChEBI" id="CHEBI:15377"/>
        <dbReference type="ChEBI" id="CHEBI:15378"/>
        <dbReference type="ChEBI" id="CHEBI:33019"/>
        <dbReference type="ChEBI" id="CHEBI:61194"/>
        <dbReference type="ChEBI" id="CHEBI:61382"/>
        <dbReference type="EC" id="3.6.1.66"/>
    </reaction>
    <physiologicalReaction direction="left-to-right" evidence="11">
        <dbReference type="Rhea" id="RHEA:28343"/>
    </physiologicalReaction>
</comment>
<dbReference type="InterPro" id="IPR027502">
    <property type="entry name" value="ITPase"/>
</dbReference>
<sequence length="266" mass="29511">MRSMSKTAQPTSISVLESLHAAPNTISTTHSRAKLRILRSATSKSVSCTQKLILHNVTTQNSSLNRHNNMAPQTLNFITGNTNKLAEVQAILSKTPVQLQSQNVELLEIQGTIEEISKDKARRAADAIQGPVLVEDTCLCFDAFDELPGPYDIWLMLAPLTRKWFLKSLGVKKFHLLLAGFEDKSAQAVCTFAYCEGPGSEPIVFQGRTNGRIVEARGATDFGWDACFEYEGQTYAEMPKEEKNLISHRGKALQKLISWLNQEVEA</sequence>
<evidence type="ECO:0000256" key="3">
    <source>
        <dbReference type="ARBA" id="ARBA00022723"/>
    </source>
</evidence>
<feature type="binding site" evidence="13">
    <location>
        <begin position="136"/>
        <end position="137"/>
    </location>
    <ligand>
        <name>ITP</name>
        <dbReference type="ChEBI" id="CHEBI:61402"/>
    </ligand>
</feature>
<feature type="binding site" evidence="13">
    <location>
        <position position="243"/>
    </location>
    <ligand>
        <name>ITP</name>
        <dbReference type="ChEBI" id="CHEBI:61402"/>
    </ligand>
</feature>
<dbReference type="GO" id="GO:0005737">
    <property type="term" value="C:cytoplasm"/>
    <property type="evidence" value="ECO:0007669"/>
    <property type="project" value="UniProtKB-SubCell"/>
</dbReference>
<evidence type="ECO:0000256" key="7">
    <source>
        <dbReference type="ARBA" id="ARBA00023080"/>
    </source>
</evidence>
<evidence type="ECO:0000256" key="9">
    <source>
        <dbReference type="ARBA" id="ARBA00054940"/>
    </source>
</evidence>
<dbReference type="GO" id="GO:0000166">
    <property type="term" value="F:nucleotide binding"/>
    <property type="evidence" value="ECO:0007669"/>
    <property type="project" value="UniProtKB-KW"/>
</dbReference>
<dbReference type="Gene3D" id="3.90.950.10">
    <property type="match status" value="1"/>
</dbReference>
<dbReference type="Pfam" id="PF01725">
    <property type="entry name" value="Ham1p_like"/>
    <property type="match status" value="1"/>
</dbReference>
<protein>
    <recommendedName>
        <fullName evidence="13">Inosine triphosphate pyrophosphatase</fullName>
        <shortName evidence="13">ITPase</shortName>
        <shortName evidence="13">Inosine triphosphatase</shortName>
        <ecNumber evidence="13">3.6.1.66</ecNumber>
    </recommendedName>
    <alternativeName>
        <fullName evidence="13">Non-canonical purine NTP pyrophosphatase</fullName>
    </alternativeName>
    <alternativeName>
        <fullName evidence="13">Non-standard purine NTP pyrophosphatase</fullName>
    </alternativeName>
    <alternativeName>
        <fullName evidence="13">Nucleoside-triphosphate diphosphatase</fullName>
    </alternativeName>
    <alternativeName>
        <fullName evidence="13">Nucleoside-triphosphate pyrophosphatase</fullName>
        <shortName evidence="13">NTPase</shortName>
    </alternativeName>
    <alternativeName>
        <fullName evidence="13">XTP/dITP diphosphatase</fullName>
    </alternativeName>
</protein>
<feature type="binding site" evidence="13">
    <location>
        <begin position="79"/>
        <end position="84"/>
    </location>
    <ligand>
        <name>ITP</name>
        <dbReference type="ChEBI" id="CHEBI:61402"/>
    </ligand>
</feature>
<dbReference type="CDD" id="cd00515">
    <property type="entry name" value="HAM1"/>
    <property type="match status" value="1"/>
</dbReference>
<dbReference type="GO" id="GO:0046872">
    <property type="term" value="F:metal ion binding"/>
    <property type="evidence" value="ECO:0007669"/>
    <property type="project" value="UniProtKB-KW"/>
</dbReference>
<keyword evidence="4 13" id="KW-0547">Nucleotide-binding</keyword>
<comment type="function">
    <text evidence="13">Pyrophosphatase that hydrolyzes non-canonical purine nucleotides such as inosine triphosphate (ITP), deoxyinosine triphosphate (dITP) or xanthosine 5'-triphosphate (XTP) to their respective monophosphate derivatives. The enzyme does not distinguish between the deoxy- and ribose forms. Probably excludes non-canonical purines from RNA and DNA precursor pools, thus preventing their incorporation into RNA and DNA and avoiding chromosomal lesions.</text>
</comment>
<feature type="binding site" evidence="13">
    <location>
        <position position="120"/>
    </location>
    <ligand>
        <name>ITP</name>
        <dbReference type="ChEBI" id="CHEBI:61402"/>
    </ligand>
</feature>
<dbReference type="InterPro" id="IPR002637">
    <property type="entry name" value="RdgB/HAM1"/>
</dbReference>
<keyword evidence="8 13" id="KW-0464">Manganese</keyword>
<evidence type="ECO:0000256" key="12">
    <source>
        <dbReference type="ARBA" id="ARBA00093271"/>
    </source>
</evidence>
<comment type="catalytic activity">
    <reaction evidence="13">
        <text>XTP + H2O = XMP + diphosphate + H(+)</text>
        <dbReference type="Rhea" id="RHEA:28610"/>
        <dbReference type="ChEBI" id="CHEBI:15377"/>
        <dbReference type="ChEBI" id="CHEBI:15378"/>
        <dbReference type="ChEBI" id="CHEBI:33019"/>
        <dbReference type="ChEBI" id="CHEBI:57464"/>
        <dbReference type="ChEBI" id="CHEBI:61314"/>
        <dbReference type="EC" id="3.6.1.66"/>
    </reaction>
</comment>
<proteinExistence type="inferred from homology"/>
<dbReference type="GO" id="GO:0009204">
    <property type="term" value="P:deoxyribonucleoside triphosphate catabolic process"/>
    <property type="evidence" value="ECO:0007669"/>
    <property type="project" value="UniProtKB-UniRule"/>
</dbReference>
<evidence type="ECO:0000256" key="13">
    <source>
        <dbReference type="HAMAP-Rule" id="MF_03148"/>
    </source>
</evidence>
<dbReference type="Proteomes" id="UP000070133">
    <property type="component" value="Unassembled WGS sequence"/>
</dbReference>
<comment type="catalytic activity">
    <reaction evidence="12">
        <text>N(6)-hydroxy-dATP + H2O = N(6)-hydroxy-dAMP + diphosphate + H(+)</text>
        <dbReference type="Rhea" id="RHEA:83971"/>
        <dbReference type="ChEBI" id="CHEBI:15377"/>
        <dbReference type="ChEBI" id="CHEBI:15378"/>
        <dbReference type="ChEBI" id="CHEBI:33019"/>
        <dbReference type="ChEBI" id="CHEBI:233529"/>
        <dbReference type="ChEBI" id="CHEBI:233530"/>
    </reaction>
    <physiologicalReaction direction="left-to-right" evidence="12">
        <dbReference type="Rhea" id="RHEA:83972"/>
    </physiologicalReaction>
</comment>
<evidence type="ECO:0000256" key="4">
    <source>
        <dbReference type="ARBA" id="ARBA00022741"/>
    </source>
</evidence>
<evidence type="ECO:0000256" key="1">
    <source>
        <dbReference type="ARBA" id="ARBA00008023"/>
    </source>
</evidence>
<comment type="subcellular location">
    <subcellularLocation>
        <location evidence="13">Cytoplasm</location>
    </subcellularLocation>
    <subcellularLocation>
        <location evidence="13">Nucleus</location>
    </subcellularLocation>
</comment>
<keyword evidence="2 13" id="KW-0963">Cytoplasm</keyword>
<dbReference type="PANTHER" id="PTHR11067:SF9">
    <property type="entry name" value="INOSINE TRIPHOSPHATE PYROPHOSPHATASE"/>
    <property type="match status" value="1"/>
</dbReference>
<comment type="caution">
    <text evidence="15">The sequence shown here is derived from an EMBL/GenBank/DDBJ whole genome shotgun (WGS) entry which is preliminary data.</text>
</comment>
<comment type="similarity">
    <text evidence="1 13 14">Belongs to the HAM1 NTPase family.</text>
</comment>
<comment type="cofactor">
    <cofactor evidence="13">
        <name>Mg(2+)</name>
        <dbReference type="ChEBI" id="CHEBI:18420"/>
    </cofactor>
    <cofactor evidence="13">
        <name>Mn(2+)</name>
        <dbReference type="ChEBI" id="CHEBI:29035"/>
    </cofactor>
    <text evidence="13">Binds 1 divalent metal cation per subunit; can use either Mg(2+) or Mn(2+).</text>
</comment>
<comment type="subunit">
    <text evidence="13">Homodimer.</text>
</comment>
<feature type="binding site" evidence="13">
    <location>
        <begin position="222"/>
        <end position="225"/>
    </location>
    <ligand>
        <name>ITP</name>
        <dbReference type="ChEBI" id="CHEBI:61402"/>
    </ligand>
</feature>
<reference evidence="15 16" key="1">
    <citation type="submission" date="2015-07" db="EMBL/GenBank/DDBJ databases">
        <title>Comparative genomics of the Sigatoka disease complex on banana suggests a link between parallel evolutionary changes in Pseudocercospora fijiensis and Pseudocercospora eumusae and increased virulence on the banana host.</title>
        <authorList>
            <person name="Chang T.-C."/>
            <person name="Salvucci A."/>
            <person name="Crous P.W."/>
            <person name="Stergiopoulos I."/>
        </authorList>
    </citation>
    <scope>NUCLEOTIDE SEQUENCE [LARGE SCALE GENOMIC DNA]</scope>
    <source>
        <strain evidence="15 16">CBS 114824</strain>
    </source>
</reference>
<gene>
    <name evidence="15" type="ORF">AC578_3426</name>
</gene>
<evidence type="ECO:0000256" key="14">
    <source>
        <dbReference type="RuleBase" id="RU003781"/>
    </source>
</evidence>
<dbReference type="HAMAP" id="MF_03148">
    <property type="entry name" value="HAM1_NTPase"/>
    <property type="match status" value="1"/>
</dbReference>
<feature type="binding site" evidence="13">
    <location>
        <position position="136"/>
    </location>
    <ligand>
        <name>Mg(2+)</name>
        <dbReference type="ChEBI" id="CHEBI:18420"/>
    </ligand>
</feature>
<evidence type="ECO:0000256" key="6">
    <source>
        <dbReference type="ARBA" id="ARBA00022842"/>
    </source>
</evidence>
<dbReference type="GO" id="GO:0009117">
    <property type="term" value="P:nucleotide metabolic process"/>
    <property type="evidence" value="ECO:0007669"/>
    <property type="project" value="UniProtKB-KW"/>
</dbReference>
<keyword evidence="5 13" id="KW-0378">Hydrolase</keyword>
<keyword evidence="3 13" id="KW-0479">Metal-binding</keyword>
<comment type="catalytic activity">
    <reaction evidence="10">
        <text>ITP + H2O = IMP + diphosphate + H(+)</text>
        <dbReference type="Rhea" id="RHEA:29399"/>
        <dbReference type="ChEBI" id="CHEBI:15377"/>
        <dbReference type="ChEBI" id="CHEBI:15378"/>
        <dbReference type="ChEBI" id="CHEBI:33019"/>
        <dbReference type="ChEBI" id="CHEBI:58053"/>
        <dbReference type="ChEBI" id="CHEBI:61402"/>
        <dbReference type="EC" id="3.6.1.66"/>
    </reaction>
    <physiologicalReaction direction="left-to-right" evidence="10">
        <dbReference type="Rhea" id="RHEA:29400"/>
    </physiologicalReaction>
</comment>
<dbReference type="GO" id="GO:0036220">
    <property type="term" value="F:ITP diphosphatase activity"/>
    <property type="evidence" value="ECO:0007669"/>
    <property type="project" value="UniProtKB-UniRule"/>
</dbReference>
<feature type="binding site" evidence="13">
    <location>
        <position position="108"/>
    </location>
    <ligand>
        <name>Mg(2+)</name>
        <dbReference type="ChEBI" id="CHEBI:18420"/>
    </ligand>
</feature>
<keyword evidence="16" id="KW-1185">Reference proteome</keyword>
<comment type="function">
    <text evidence="9">Pyrophosphatase that hydrolyzes the non-canonical purine nucleotides inosine triphosphate (ITP), deoxyinosine triphosphate (dITP) as well as 2'-deoxy-N-6-hydroxylaminopurine triphosphate (dHAPTP) and xanthosine 5'-triphosphate (XTP) to their respective monophosphate derivatives. The enzyme does not distinguish between the deoxy- and ribose forms. Probably excludes non-canonical purines from RNA and DNA precursor pools, thus preventing their incorporation into RNA and DNA and avoiding chromosomal lesions.</text>
</comment>
<dbReference type="PANTHER" id="PTHR11067">
    <property type="entry name" value="INOSINE TRIPHOSPHATE PYROPHOSPHATASE/HAM1 PROTEIN"/>
    <property type="match status" value="1"/>
</dbReference>
<dbReference type="GO" id="GO:0036222">
    <property type="term" value="F:XTP diphosphatase activity"/>
    <property type="evidence" value="ECO:0007669"/>
    <property type="project" value="UniProtKB-UniRule"/>
</dbReference>
<feature type="binding site" evidence="13">
    <location>
        <begin position="248"/>
        <end position="249"/>
    </location>
    <ligand>
        <name>ITP</name>
        <dbReference type="ChEBI" id="CHEBI:61402"/>
    </ligand>
</feature>
<dbReference type="SUPFAM" id="SSF52972">
    <property type="entry name" value="ITPase-like"/>
    <property type="match status" value="1"/>
</dbReference>
<evidence type="ECO:0000256" key="5">
    <source>
        <dbReference type="ARBA" id="ARBA00022801"/>
    </source>
</evidence>
<evidence type="ECO:0000313" key="16">
    <source>
        <dbReference type="Proteomes" id="UP000070133"/>
    </source>
</evidence>
<evidence type="ECO:0000256" key="2">
    <source>
        <dbReference type="ARBA" id="ARBA00022490"/>
    </source>
</evidence>
<name>A0A139HQV5_9PEZI</name>